<gene>
    <name evidence="1" type="ORF">SAMN05216387_1218</name>
</gene>
<dbReference type="AlphaFoldDB" id="A0A1H7RWT7"/>
<accession>A0A1H7RWT7</accession>
<protein>
    <submittedName>
        <fullName evidence="1">Uncharacterized protein</fullName>
    </submittedName>
</protein>
<evidence type="ECO:0000313" key="1">
    <source>
        <dbReference type="EMBL" id="SEL64703.1"/>
    </source>
</evidence>
<keyword evidence="2" id="KW-1185">Reference proteome</keyword>
<dbReference type="STRING" id="1233.SAMN05216387_1218"/>
<evidence type="ECO:0000313" key="2">
    <source>
        <dbReference type="Proteomes" id="UP000198620"/>
    </source>
</evidence>
<organism evidence="1 2">
    <name type="scientific">Nitrosovibrio tenuis</name>
    <dbReference type="NCBI Taxonomy" id="1233"/>
    <lineage>
        <taxon>Bacteria</taxon>
        <taxon>Pseudomonadati</taxon>
        <taxon>Pseudomonadota</taxon>
        <taxon>Betaproteobacteria</taxon>
        <taxon>Nitrosomonadales</taxon>
        <taxon>Nitrosomonadaceae</taxon>
        <taxon>Nitrosovibrio</taxon>
    </lineage>
</organism>
<dbReference type="Proteomes" id="UP000198620">
    <property type="component" value="Unassembled WGS sequence"/>
</dbReference>
<sequence length="40" mass="4990">MFNLTINRFHFTVEFFRWEAVYIRIGSFERFYDRDGSPSH</sequence>
<dbReference type="RefSeq" id="WP_281245912.1">
    <property type="nucleotide sequence ID" value="NZ_FOBH01000021.1"/>
</dbReference>
<dbReference type="EMBL" id="FOBH01000021">
    <property type="protein sequence ID" value="SEL64703.1"/>
    <property type="molecule type" value="Genomic_DNA"/>
</dbReference>
<proteinExistence type="predicted"/>
<name>A0A1H7RWT7_9PROT</name>
<reference evidence="1 2" key="1">
    <citation type="submission" date="2016-10" db="EMBL/GenBank/DDBJ databases">
        <authorList>
            <person name="de Groot N.N."/>
        </authorList>
    </citation>
    <scope>NUCLEOTIDE SEQUENCE [LARGE SCALE GENOMIC DNA]</scope>
    <source>
        <strain evidence="1 2">Nv1</strain>
    </source>
</reference>